<keyword evidence="2" id="KW-0067">ATP-binding</keyword>
<dbReference type="GO" id="GO:0016226">
    <property type="term" value="P:iron-sulfur cluster assembly"/>
    <property type="evidence" value="ECO:0007669"/>
    <property type="project" value="InterPro"/>
</dbReference>
<dbReference type="InterPro" id="IPR044304">
    <property type="entry name" value="NUBPL-like"/>
</dbReference>
<evidence type="ECO:0000256" key="1">
    <source>
        <dbReference type="ARBA" id="ARBA00022741"/>
    </source>
</evidence>
<dbReference type="Gene3D" id="1.25.10.10">
    <property type="entry name" value="Leucine-rich Repeat Variant"/>
    <property type="match status" value="2"/>
</dbReference>
<organism evidence="3">
    <name type="scientific">Cladocopium goreaui</name>
    <dbReference type="NCBI Taxonomy" id="2562237"/>
    <lineage>
        <taxon>Eukaryota</taxon>
        <taxon>Sar</taxon>
        <taxon>Alveolata</taxon>
        <taxon>Dinophyceae</taxon>
        <taxon>Suessiales</taxon>
        <taxon>Symbiodiniaceae</taxon>
        <taxon>Cladocopium</taxon>
    </lineage>
</organism>
<dbReference type="InterPro" id="IPR016024">
    <property type="entry name" value="ARM-type_fold"/>
</dbReference>
<evidence type="ECO:0000313" key="3">
    <source>
        <dbReference type="EMBL" id="CAI4013700.1"/>
    </source>
</evidence>
<evidence type="ECO:0000313" key="5">
    <source>
        <dbReference type="EMBL" id="CAL4801012.1"/>
    </source>
</evidence>
<dbReference type="SMART" id="SM00567">
    <property type="entry name" value="EZ_HEAT"/>
    <property type="match status" value="5"/>
</dbReference>
<dbReference type="InterPro" id="IPR027417">
    <property type="entry name" value="P-loop_NTPase"/>
</dbReference>
<dbReference type="InterPro" id="IPR004155">
    <property type="entry name" value="PBS_lyase_HEAT"/>
</dbReference>
<dbReference type="EMBL" id="CAMXCT010006001">
    <property type="protein sequence ID" value="CAI4013700.1"/>
    <property type="molecule type" value="Genomic_DNA"/>
</dbReference>
<dbReference type="InterPro" id="IPR011989">
    <property type="entry name" value="ARM-like"/>
</dbReference>
<dbReference type="Pfam" id="PF13646">
    <property type="entry name" value="HEAT_2"/>
    <property type="match status" value="2"/>
</dbReference>
<evidence type="ECO:0000313" key="6">
    <source>
        <dbReference type="Proteomes" id="UP001152797"/>
    </source>
</evidence>
<dbReference type="OrthoDB" id="1741334at2759"/>
<proteinExistence type="predicted"/>
<dbReference type="Proteomes" id="UP001152797">
    <property type="component" value="Unassembled WGS sequence"/>
</dbReference>
<protein>
    <submittedName>
        <fullName evidence="5">Iron-sulfur protein IND1 (Iron-sulfur protein required for NADH dehydrogenase 1)</fullName>
    </submittedName>
</protein>
<dbReference type="SUPFAM" id="SSF48371">
    <property type="entry name" value="ARM repeat"/>
    <property type="match status" value="1"/>
</dbReference>
<dbReference type="InterPro" id="IPR033756">
    <property type="entry name" value="YlxH/NBP35"/>
</dbReference>
<dbReference type="GO" id="GO:0051539">
    <property type="term" value="F:4 iron, 4 sulfur cluster binding"/>
    <property type="evidence" value="ECO:0007669"/>
    <property type="project" value="TreeGrafter"/>
</dbReference>
<accession>A0A9P1DNY4</accession>
<comment type="caution">
    <text evidence="3">The sequence shown here is derived from an EMBL/GenBank/DDBJ whole genome shotgun (WGS) entry which is preliminary data.</text>
</comment>
<reference evidence="4" key="2">
    <citation type="submission" date="2024-04" db="EMBL/GenBank/DDBJ databases">
        <authorList>
            <person name="Chen Y."/>
            <person name="Shah S."/>
            <person name="Dougan E. K."/>
            <person name="Thang M."/>
            <person name="Chan C."/>
        </authorList>
    </citation>
    <scope>NUCLEOTIDE SEQUENCE [LARGE SCALE GENOMIC DNA]</scope>
</reference>
<reference evidence="3" key="1">
    <citation type="submission" date="2022-10" db="EMBL/GenBank/DDBJ databases">
        <authorList>
            <person name="Chen Y."/>
            <person name="Dougan E. K."/>
            <person name="Chan C."/>
            <person name="Rhodes N."/>
            <person name="Thang M."/>
        </authorList>
    </citation>
    <scope>NUCLEOTIDE SEQUENCE</scope>
</reference>
<gene>
    <name evidence="3" type="ORF">C1SCF055_LOCUS38654</name>
</gene>
<name>A0A9P1DNY4_9DINO</name>
<sequence length="600" mass="64469">MSWGYINPGEASTIRAPIANQIVGQLLTGVEWGPLDILIIDSPPGTGDVLLSIAQTLSVDGSVLVTTSNSISLADVNKGLQLFTKVDIEPLLVVRNMASVCCEACQHEQAIFTDSAMEGLTDFLTERSVGLVDLPLDEKLSQAPLSFQPANALLYPFMRNPQHQERSAWRALRKATRCVLEAALGLKGAGGTSKGPKRQAPASLRIRPGGLLEVRLRGGDLKPLSCGELRANCRCALCVDEMTGEIKIDQEKIRGDLTLKAKSLEQVDPDGSGGSGPQGSCWEAFLSFSGLANLRCSSRAQTASHELVRRLCQLSRNGSAQGRKFALRALGWLCAPDRWWHSPSCTGRALEATRRCLRHRCLGIRRAAVGTLRWLGSPQDVPSMCALVTCLEDPQWQVRVASVRALGEMAKRGDDFVSSAVAKSLLDEAAAVRLASVISLGQLALPDSDVLVAVAGRLADLSGDVRKAALEVLQQLVQYNEALLAMIRGHLVNPMSKVRQDALRALGQIADNNPSTISTLLVHLADHSRSVRRAAVEVLGSLAGKGNVIALAALTDVRLHDPEACVRRAARAALTLLSPGRAKISCMEAEKERRILGKAW</sequence>
<dbReference type="PANTHER" id="PTHR42961">
    <property type="entry name" value="IRON-SULFUR PROTEIN NUBPL"/>
    <property type="match status" value="1"/>
</dbReference>
<dbReference type="SUPFAM" id="SSF52540">
    <property type="entry name" value="P-loop containing nucleoside triphosphate hydrolases"/>
    <property type="match status" value="1"/>
</dbReference>
<dbReference type="GO" id="GO:0005524">
    <property type="term" value="F:ATP binding"/>
    <property type="evidence" value="ECO:0007669"/>
    <property type="project" value="UniProtKB-KW"/>
</dbReference>
<keyword evidence="6" id="KW-1185">Reference proteome</keyword>
<dbReference type="PANTHER" id="PTHR42961:SF2">
    <property type="entry name" value="IRON-SULFUR PROTEIN NUBPL"/>
    <property type="match status" value="1"/>
</dbReference>
<evidence type="ECO:0000256" key="2">
    <source>
        <dbReference type="ARBA" id="ARBA00022840"/>
    </source>
</evidence>
<keyword evidence="1" id="KW-0547">Nucleotide-binding</keyword>
<dbReference type="EMBL" id="CAMXCT030006001">
    <property type="protein sequence ID" value="CAL4801012.1"/>
    <property type="molecule type" value="Genomic_DNA"/>
</dbReference>
<dbReference type="AlphaFoldDB" id="A0A9P1DNY4"/>
<dbReference type="Pfam" id="PF10609">
    <property type="entry name" value="ParA"/>
    <property type="match status" value="1"/>
</dbReference>
<dbReference type="Gene3D" id="3.40.50.300">
    <property type="entry name" value="P-loop containing nucleotide triphosphate hydrolases"/>
    <property type="match status" value="1"/>
</dbReference>
<dbReference type="EMBL" id="CAMXCT020006001">
    <property type="protein sequence ID" value="CAL1167075.1"/>
    <property type="molecule type" value="Genomic_DNA"/>
</dbReference>
<evidence type="ECO:0000313" key="4">
    <source>
        <dbReference type="EMBL" id="CAL1167075.1"/>
    </source>
</evidence>